<evidence type="ECO:0000313" key="2">
    <source>
        <dbReference type="Proteomes" id="UP001607303"/>
    </source>
</evidence>
<gene>
    <name evidence="1" type="ORF">V1477_014493</name>
</gene>
<name>A0ABD2BHK7_VESMC</name>
<dbReference type="Proteomes" id="UP001607303">
    <property type="component" value="Unassembled WGS sequence"/>
</dbReference>
<reference evidence="1 2" key="1">
    <citation type="journal article" date="2024" name="Ann. Entomol. Soc. Am.">
        <title>Genomic analyses of the southern and eastern yellowjacket wasps (Hymenoptera: Vespidae) reveal evolutionary signatures of social life.</title>
        <authorList>
            <person name="Catto M.A."/>
            <person name="Caine P.B."/>
            <person name="Orr S.E."/>
            <person name="Hunt B.G."/>
            <person name="Goodisman M.A.D."/>
        </authorList>
    </citation>
    <scope>NUCLEOTIDE SEQUENCE [LARGE SCALE GENOMIC DNA]</scope>
    <source>
        <strain evidence="1">232</strain>
        <tissue evidence="1">Head and thorax</tissue>
    </source>
</reference>
<evidence type="ECO:0000313" key="1">
    <source>
        <dbReference type="EMBL" id="KAL2732252.1"/>
    </source>
</evidence>
<proteinExistence type="predicted"/>
<keyword evidence="2" id="KW-1185">Reference proteome</keyword>
<organism evidence="1 2">
    <name type="scientific">Vespula maculifrons</name>
    <name type="common">Eastern yellow jacket</name>
    <name type="synonym">Wasp</name>
    <dbReference type="NCBI Taxonomy" id="7453"/>
    <lineage>
        <taxon>Eukaryota</taxon>
        <taxon>Metazoa</taxon>
        <taxon>Ecdysozoa</taxon>
        <taxon>Arthropoda</taxon>
        <taxon>Hexapoda</taxon>
        <taxon>Insecta</taxon>
        <taxon>Pterygota</taxon>
        <taxon>Neoptera</taxon>
        <taxon>Endopterygota</taxon>
        <taxon>Hymenoptera</taxon>
        <taxon>Apocrita</taxon>
        <taxon>Aculeata</taxon>
        <taxon>Vespoidea</taxon>
        <taxon>Vespidae</taxon>
        <taxon>Vespinae</taxon>
        <taxon>Vespula</taxon>
    </lineage>
</organism>
<sequence>MISHLNSICPPKHQIRVEEYKAFFESCPAKFIVPIDDKAVKISEVISITKNLKINKSPAYDLIRVKMVKVNGTEAIRFIIILTNVIFSIDHFLQIWIRAEIILLHKGC</sequence>
<comment type="caution">
    <text evidence="1">The sequence shown here is derived from an EMBL/GenBank/DDBJ whole genome shotgun (WGS) entry which is preliminary data.</text>
</comment>
<dbReference type="AlphaFoldDB" id="A0ABD2BHK7"/>
<protein>
    <submittedName>
        <fullName evidence="1">Uncharacterized protein</fullName>
    </submittedName>
</protein>
<accession>A0ABD2BHK7</accession>
<dbReference type="EMBL" id="JAYRBN010000075">
    <property type="protein sequence ID" value="KAL2732252.1"/>
    <property type="molecule type" value="Genomic_DNA"/>
</dbReference>